<gene>
    <name evidence="3" type="ORF">B0A54_07151</name>
</gene>
<reference evidence="3 4" key="1">
    <citation type="submission" date="2017-03" db="EMBL/GenBank/DDBJ databases">
        <title>Genomes of endolithic fungi from Antarctica.</title>
        <authorList>
            <person name="Coleine C."/>
            <person name="Masonjones S."/>
            <person name="Stajich J.E."/>
        </authorList>
    </citation>
    <scope>NUCLEOTIDE SEQUENCE [LARGE SCALE GENOMIC DNA]</scope>
    <source>
        <strain evidence="3 4">CCFEE 5311</strain>
    </source>
</reference>
<dbReference type="Gene3D" id="3.60.21.10">
    <property type="match status" value="1"/>
</dbReference>
<keyword evidence="1 2" id="KW-0472">Membrane</keyword>
<name>A0A4U0V5A1_9PEZI</name>
<organism evidence="3 4">
    <name type="scientific">Friedmanniomyces endolithicus</name>
    <dbReference type="NCBI Taxonomy" id="329885"/>
    <lineage>
        <taxon>Eukaryota</taxon>
        <taxon>Fungi</taxon>
        <taxon>Dikarya</taxon>
        <taxon>Ascomycota</taxon>
        <taxon>Pezizomycotina</taxon>
        <taxon>Dothideomycetes</taxon>
        <taxon>Dothideomycetidae</taxon>
        <taxon>Mycosphaerellales</taxon>
        <taxon>Teratosphaeriaceae</taxon>
        <taxon>Friedmanniomyces</taxon>
    </lineage>
</organism>
<evidence type="ECO:0008006" key="5">
    <source>
        <dbReference type="Google" id="ProtNLM"/>
    </source>
</evidence>
<dbReference type="SUPFAM" id="SSF56300">
    <property type="entry name" value="Metallo-dependent phosphatases"/>
    <property type="match status" value="1"/>
</dbReference>
<keyword evidence="2" id="KW-0812">Transmembrane</keyword>
<proteinExistence type="predicted"/>
<accession>A0A4U0V5A1</accession>
<protein>
    <recommendedName>
        <fullName evidence="5">Calcineurin-like phosphoesterase domain-containing protein</fullName>
    </recommendedName>
</protein>
<comment type="caution">
    <text evidence="3">The sequence shown here is derived from an EMBL/GenBank/DDBJ whole genome shotgun (WGS) entry which is preliminary data.</text>
</comment>
<dbReference type="Proteomes" id="UP000310066">
    <property type="component" value="Unassembled WGS sequence"/>
</dbReference>
<evidence type="ECO:0000256" key="1">
    <source>
        <dbReference type="ARBA" id="ARBA00023136"/>
    </source>
</evidence>
<dbReference type="InterPro" id="IPR029052">
    <property type="entry name" value="Metallo-depent_PP-like"/>
</dbReference>
<sequence length="502" mass="55539">MRLSSTLLPLSRFLLPPTLIALTYVYLYPFLQQCSFPLAKRPEVVCHFDGSDPAAAAPAEIALFRLLAFADPQLEGDTSLPDPQAPWLPSLARVGEVGVLGAVEGVVRRDVPGLLQGYRKKLDLWGNDLYLAHVYRMVHWWTQPTHTVVLGDLLGSQWIEDEEFSRRTSRFWNRVFASGAKVPRNVTDVSGRIEVLGHDAAWKKRLIAVAGNHDIGYAGDINEHRIERFESAFGSVNWEIRFRLSNDTQPASSSFPNLLQEIPPTLRLMILNSMNLDAPAYNPELQQQSLDFLDAQLHLSNHPHNSGTIILTHVPLHKKKGVCVDAPYFSYFPENQGGGIREQNHLSPGISARILDGLVPADSGGGTGIVLNGHDHEGCDTFHLRNRTVDGEGEGEGRWDASRFNSARSRGTDDVDAGLREITVRSMMGSYGGNAGLLSAWFDAEAGKWRFEYETCMFGVQHFWWAAHVLVLVELGLGIGGLGFLLRDRWSAGAQGGKVKEA</sequence>
<dbReference type="AlphaFoldDB" id="A0A4U0V5A1"/>
<dbReference type="InterPro" id="IPR033308">
    <property type="entry name" value="PGAP5/Cdc1/Ted1"/>
</dbReference>
<dbReference type="GO" id="GO:0006506">
    <property type="term" value="P:GPI anchor biosynthetic process"/>
    <property type="evidence" value="ECO:0007669"/>
    <property type="project" value="InterPro"/>
</dbReference>
<keyword evidence="2" id="KW-1133">Transmembrane helix</keyword>
<dbReference type="STRING" id="329885.A0A4U0V5A1"/>
<dbReference type="EMBL" id="NAJP01000021">
    <property type="protein sequence ID" value="TKA42935.1"/>
    <property type="molecule type" value="Genomic_DNA"/>
</dbReference>
<dbReference type="PANTHER" id="PTHR13315">
    <property type="entry name" value="METALLO PHOSPHOESTERASE RELATED"/>
    <property type="match status" value="1"/>
</dbReference>
<evidence type="ECO:0000256" key="2">
    <source>
        <dbReference type="SAM" id="Phobius"/>
    </source>
</evidence>
<evidence type="ECO:0000313" key="4">
    <source>
        <dbReference type="Proteomes" id="UP000310066"/>
    </source>
</evidence>
<feature type="transmembrane region" description="Helical" evidence="2">
    <location>
        <begin position="463"/>
        <end position="486"/>
    </location>
</feature>
<dbReference type="PANTHER" id="PTHR13315:SF1">
    <property type="entry name" value="PROTEIN TED1"/>
    <property type="match status" value="1"/>
</dbReference>
<dbReference type="GO" id="GO:0005783">
    <property type="term" value="C:endoplasmic reticulum"/>
    <property type="evidence" value="ECO:0007669"/>
    <property type="project" value="TreeGrafter"/>
</dbReference>
<dbReference type="OrthoDB" id="9984693at2759"/>
<dbReference type="GO" id="GO:0016020">
    <property type="term" value="C:membrane"/>
    <property type="evidence" value="ECO:0007669"/>
    <property type="project" value="GOC"/>
</dbReference>
<evidence type="ECO:0000313" key="3">
    <source>
        <dbReference type="EMBL" id="TKA42935.1"/>
    </source>
</evidence>